<dbReference type="PROSITE" id="PS51007">
    <property type="entry name" value="CYTC"/>
    <property type="match status" value="1"/>
</dbReference>
<dbReference type="Pfam" id="PF00034">
    <property type="entry name" value="Cytochrom_C"/>
    <property type="match status" value="1"/>
</dbReference>
<keyword evidence="1 4" id="KW-0349">Heme</keyword>
<dbReference type="GO" id="GO:0009055">
    <property type="term" value="F:electron transfer activity"/>
    <property type="evidence" value="ECO:0007669"/>
    <property type="project" value="InterPro"/>
</dbReference>
<name>B0T7F6_CAUSK</name>
<organism evidence="7">
    <name type="scientific">Caulobacter sp. (strain K31)</name>
    <dbReference type="NCBI Taxonomy" id="366602"/>
    <lineage>
        <taxon>Bacteria</taxon>
        <taxon>Pseudomonadati</taxon>
        <taxon>Pseudomonadota</taxon>
        <taxon>Alphaproteobacteria</taxon>
        <taxon>Caulobacterales</taxon>
        <taxon>Caulobacteraceae</taxon>
        <taxon>Caulobacter</taxon>
    </lineage>
</organism>
<gene>
    <name evidence="7" type="ordered locus">Caul_0561</name>
</gene>
<sequence length="157" mass="15961" precursor="true">MTMRALFLAASAAVLTASACSAAAQSVDGAAIYNRCAACHTATGKGVPGAYPPLSLDFRQMAAKPDGRRYLVAVVTRGVAGPLTVEGKPYRGFMPAQSGLNDASVAAVLNHVGASIATTGPAFRLFTELEVAKHRASSADLNGAAVAKLHAYLSGAK</sequence>
<evidence type="ECO:0000259" key="6">
    <source>
        <dbReference type="PROSITE" id="PS51007"/>
    </source>
</evidence>
<dbReference type="GO" id="GO:0046872">
    <property type="term" value="F:metal ion binding"/>
    <property type="evidence" value="ECO:0007669"/>
    <property type="project" value="UniProtKB-KW"/>
</dbReference>
<evidence type="ECO:0000256" key="2">
    <source>
        <dbReference type="ARBA" id="ARBA00022723"/>
    </source>
</evidence>
<feature type="chain" id="PRO_5002755453" evidence="5">
    <location>
        <begin position="24"/>
        <end position="157"/>
    </location>
</feature>
<feature type="signal peptide" evidence="5">
    <location>
        <begin position="1"/>
        <end position="23"/>
    </location>
</feature>
<dbReference type="HOGENOM" id="CLU_093848_3_0_5"/>
<dbReference type="eggNOG" id="COG2010">
    <property type="taxonomic scope" value="Bacteria"/>
</dbReference>
<dbReference type="InterPro" id="IPR036909">
    <property type="entry name" value="Cyt_c-like_dom_sf"/>
</dbReference>
<accession>B0T7F6</accession>
<proteinExistence type="predicted"/>
<dbReference type="EMBL" id="CP000927">
    <property type="protein sequence ID" value="ABZ69694.1"/>
    <property type="molecule type" value="Genomic_DNA"/>
</dbReference>
<evidence type="ECO:0000256" key="1">
    <source>
        <dbReference type="ARBA" id="ARBA00022617"/>
    </source>
</evidence>
<keyword evidence="2 4" id="KW-0479">Metal-binding</keyword>
<dbReference type="PANTHER" id="PTHR35008">
    <property type="entry name" value="BLL4482 PROTEIN-RELATED"/>
    <property type="match status" value="1"/>
</dbReference>
<dbReference type="AlphaFoldDB" id="B0T7F6"/>
<dbReference type="PROSITE" id="PS51257">
    <property type="entry name" value="PROKAR_LIPOPROTEIN"/>
    <property type="match status" value="1"/>
</dbReference>
<keyword evidence="5" id="KW-0732">Signal</keyword>
<dbReference type="InterPro" id="IPR009056">
    <property type="entry name" value="Cyt_c-like_dom"/>
</dbReference>
<evidence type="ECO:0000313" key="7">
    <source>
        <dbReference type="EMBL" id="ABZ69694.1"/>
    </source>
</evidence>
<keyword evidence="3 4" id="KW-0408">Iron</keyword>
<dbReference type="SUPFAM" id="SSF46626">
    <property type="entry name" value="Cytochrome c"/>
    <property type="match status" value="1"/>
</dbReference>
<feature type="domain" description="Cytochrome c" evidence="6">
    <location>
        <begin position="24"/>
        <end position="157"/>
    </location>
</feature>
<dbReference type="PANTHER" id="PTHR35008:SF8">
    <property type="entry name" value="ALCOHOL DEHYDROGENASE CYTOCHROME C SUBUNIT"/>
    <property type="match status" value="1"/>
</dbReference>
<protein>
    <submittedName>
        <fullName evidence="7">Cytochrome c class I</fullName>
    </submittedName>
</protein>
<dbReference type="KEGG" id="cak:Caul_0561"/>
<evidence type="ECO:0000256" key="5">
    <source>
        <dbReference type="SAM" id="SignalP"/>
    </source>
</evidence>
<dbReference type="STRING" id="366602.Caul_0561"/>
<evidence type="ECO:0000256" key="4">
    <source>
        <dbReference type="PROSITE-ProRule" id="PRU00433"/>
    </source>
</evidence>
<dbReference type="GO" id="GO:0020037">
    <property type="term" value="F:heme binding"/>
    <property type="evidence" value="ECO:0007669"/>
    <property type="project" value="InterPro"/>
</dbReference>
<evidence type="ECO:0000256" key="3">
    <source>
        <dbReference type="ARBA" id="ARBA00023004"/>
    </source>
</evidence>
<dbReference type="InterPro" id="IPR051459">
    <property type="entry name" value="Cytochrome_c-type_DH"/>
</dbReference>
<dbReference type="Gene3D" id="1.10.760.10">
    <property type="entry name" value="Cytochrome c-like domain"/>
    <property type="match status" value="1"/>
</dbReference>
<reference evidence="7" key="1">
    <citation type="submission" date="2008-01" db="EMBL/GenBank/DDBJ databases">
        <title>Complete sequence of chromosome of Caulobacter sp. K31.</title>
        <authorList>
            <consortium name="US DOE Joint Genome Institute"/>
            <person name="Copeland A."/>
            <person name="Lucas S."/>
            <person name="Lapidus A."/>
            <person name="Barry K."/>
            <person name="Glavina del Rio T."/>
            <person name="Dalin E."/>
            <person name="Tice H."/>
            <person name="Pitluck S."/>
            <person name="Bruce D."/>
            <person name="Goodwin L."/>
            <person name="Thompson L.S."/>
            <person name="Brettin T."/>
            <person name="Detter J.C."/>
            <person name="Han C."/>
            <person name="Schmutz J."/>
            <person name="Larimer F."/>
            <person name="Land M."/>
            <person name="Hauser L."/>
            <person name="Kyrpides N."/>
            <person name="Kim E."/>
            <person name="Stephens C."/>
            <person name="Richardson P."/>
        </authorList>
    </citation>
    <scope>NUCLEOTIDE SEQUENCE [LARGE SCALE GENOMIC DNA]</scope>
    <source>
        <strain evidence="7">K31</strain>
    </source>
</reference>